<feature type="compositionally biased region" description="Low complexity" evidence="1">
    <location>
        <begin position="524"/>
        <end position="536"/>
    </location>
</feature>
<feature type="region of interest" description="Disordered" evidence="1">
    <location>
        <begin position="1005"/>
        <end position="1080"/>
    </location>
</feature>
<reference evidence="2" key="2">
    <citation type="submission" date="2023-06" db="EMBL/GenBank/DDBJ databases">
        <authorList>
            <person name="Ma L."/>
            <person name="Liu K.-W."/>
            <person name="Li Z."/>
            <person name="Hsiao Y.-Y."/>
            <person name="Qi Y."/>
            <person name="Fu T."/>
            <person name="Tang G."/>
            <person name="Zhang D."/>
            <person name="Sun W.-H."/>
            <person name="Liu D.-K."/>
            <person name="Li Y."/>
            <person name="Chen G.-Z."/>
            <person name="Liu X.-D."/>
            <person name="Liao X.-Y."/>
            <person name="Jiang Y.-T."/>
            <person name="Yu X."/>
            <person name="Hao Y."/>
            <person name="Huang J."/>
            <person name="Zhao X.-W."/>
            <person name="Ke S."/>
            <person name="Chen Y.-Y."/>
            <person name="Wu W.-L."/>
            <person name="Hsu J.-L."/>
            <person name="Lin Y.-F."/>
            <person name="Huang M.-D."/>
            <person name="Li C.-Y."/>
            <person name="Huang L."/>
            <person name="Wang Z.-W."/>
            <person name="Zhao X."/>
            <person name="Zhong W.-Y."/>
            <person name="Peng D.-H."/>
            <person name="Ahmad S."/>
            <person name="Lan S."/>
            <person name="Zhang J.-S."/>
            <person name="Tsai W.-C."/>
            <person name="Van De Peer Y."/>
            <person name="Liu Z.-J."/>
        </authorList>
    </citation>
    <scope>NUCLEOTIDE SEQUENCE</scope>
    <source>
        <strain evidence="2">SCP</strain>
        <tissue evidence="2">Leaves</tissue>
    </source>
</reference>
<feature type="compositionally biased region" description="Polar residues" evidence="1">
    <location>
        <begin position="1054"/>
        <end position="1064"/>
    </location>
</feature>
<keyword evidence="3" id="KW-1185">Reference proteome</keyword>
<accession>A0AAV9BGW1</accession>
<feature type="region of interest" description="Disordered" evidence="1">
    <location>
        <begin position="744"/>
        <end position="769"/>
    </location>
</feature>
<dbReference type="EMBL" id="JAUJYN010000003">
    <property type="protein sequence ID" value="KAK1275720.1"/>
    <property type="molecule type" value="Genomic_DNA"/>
</dbReference>
<comment type="caution">
    <text evidence="2">The sequence shown here is derived from an EMBL/GenBank/DDBJ whole genome shotgun (WGS) entry which is preliminary data.</text>
</comment>
<dbReference type="PANTHER" id="PTHR34962:SF1">
    <property type="entry name" value="EMBRYO DEFECTIVE 1703-RELATED"/>
    <property type="match status" value="1"/>
</dbReference>
<feature type="compositionally biased region" description="Polar residues" evidence="1">
    <location>
        <begin position="839"/>
        <end position="860"/>
    </location>
</feature>
<evidence type="ECO:0000256" key="1">
    <source>
        <dbReference type="SAM" id="MobiDB-lite"/>
    </source>
</evidence>
<name>A0AAV9BGW1_ACOGR</name>
<sequence>MDAFSASVLQKTDFLGRGASPFRTNPLSSISLRKNPSRVRIPGSDSLPKIPFWVSASFGRNPRRRRNSLREKLVPVKEQVSDYTDPDYDFRSLNEVSGENLNLGLNSHVSDVKDVILSDGVGELGSVSVPLGGSVMWDRLEGWVNQYKKDSEFWGIGSGPIFTVFQDSNGKINKVLVDESEVVRRSQIKAWSLDQEGSSSEEELKDINQKISRAKLVAREMEEGLYELPKNSNVVKFMVEGSKKLSFINGFRSVFLSLPRELLPKVSQTGLAVLVGCFLFLAFKKFLIGDDGLELTAEEKEMLRRKMKSRVERGDVKGDVEVIQNESDSSSVVLKERPRLDKDELMQSISKSKASSNTLMISDSATGASRDTDFDMKIREIQEMARRAREAEKQDLSQLDDNKVEDVEFDSDLSSKAHLNMKGSDSTGVSEIDLLVDCTEDNKLSAGMEENKTQENSPNNVPGGDLINIDANKGSCEMPLEVDKGNSDTKNLVLSSGLKIAGEQNEVELLTLDTSGRREMNEYSYSSSNKSSSSSDRSVRAKPKIIRSVKEARKFLSQRRTNEGKEKHQVLDRGPHASPIDHGESCDENSNGKPIQRIKKNNLTLESLNILKGEKNNPKSSSNTEEIPLVNSPNSDHVSEIENALSDTNKEELSLETENNRLHKKEFMHSLVGDKGILPDVDNLRKHEFMEEPVESKTGASSQMPPVVDSTEGESQINGWPSSEKDECKFKQDIFERQRTDLHASSAGEEMQSHKMSYNEPSSSSKASCSIKPMITKSVEEANAPANKEQPDQELGVVGAIDPVIGSDGSNKKLNGITRNSIGLDKKELKLSKPEDSSEGFTSKGQESGESSEDLSSNNLDGDRSWIEKNYHELEPIVKKIGDGFRESYMVAKEKAKDASDLSTKITELGLNGDDDEMEWMKDDNLRDIVFRVRDNELSGRDPFHKMAAEDKQAFFVGLEKKAEKVNQKLSGLHEWVHSKIENLDYGADGISLDDPLEKVIPRWRGPPVNEDPEFLNNFASHQNASPDGKGEILHAPNGDAEAAPQSPEKLPTANDSNTKSRSYGTRKISRKRVSTDPKTLIQCSDGSVRAGKKFGKENWQHTKKWTQGFLEVYNAQTDPEVKSIMKDMGKDLDRWMMEKEVQEVADLMDKIPKRKRRYIEKKMDKLKKEMEMFGPQAVVSKYREYSEEKEEDYLWWLDLPHVLCIELYTTENGVQNVGFYSLEMAADLELSQKQHHVIAFEDPGDSKHFCYIMQAHLEMLGIGNAFVVARPPKDAFREAKANGFTVTVIRKGQLLLNVDQTLEEVEEEITEIGSKLYHDKFMSERSIDMGTLMKGVFGPPSRKSTKR</sequence>
<feature type="compositionally biased region" description="Basic and acidic residues" evidence="1">
    <location>
        <begin position="825"/>
        <end position="836"/>
    </location>
</feature>
<gene>
    <name evidence="2" type="ORF">QJS04_geneDACA012798</name>
</gene>
<organism evidence="2 3">
    <name type="scientific">Acorus gramineus</name>
    <name type="common">Dwarf sweet flag</name>
    <dbReference type="NCBI Taxonomy" id="55184"/>
    <lineage>
        <taxon>Eukaryota</taxon>
        <taxon>Viridiplantae</taxon>
        <taxon>Streptophyta</taxon>
        <taxon>Embryophyta</taxon>
        <taxon>Tracheophyta</taxon>
        <taxon>Spermatophyta</taxon>
        <taxon>Magnoliopsida</taxon>
        <taxon>Liliopsida</taxon>
        <taxon>Acoraceae</taxon>
        <taxon>Acorus</taxon>
    </lineage>
</organism>
<dbReference type="Proteomes" id="UP001179952">
    <property type="component" value="Unassembled WGS sequence"/>
</dbReference>
<dbReference type="PANTHER" id="PTHR34962">
    <property type="entry name" value="EMBRYO DEFECTIVE 1703-RELATED"/>
    <property type="match status" value="1"/>
</dbReference>
<feature type="compositionally biased region" description="Polar residues" evidence="1">
    <location>
        <begin position="618"/>
        <end position="636"/>
    </location>
</feature>
<evidence type="ECO:0000313" key="2">
    <source>
        <dbReference type="EMBL" id="KAK1275720.1"/>
    </source>
</evidence>
<evidence type="ECO:0000313" key="3">
    <source>
        <dbReference type="Proteomes" id="UP001179952"/>
    </source>
</evidence>
<reference evidence="2" key="1">
    <citation type="journal article" date="2023" name="Nat. Commun.">
        <title>Diploid and tetraploid genomes of Acorus and the evolution of monocots.</title>
        <authorList>
            <person name="Ma L."/>
            <person name="Liu K.W."/>
            <person name="Li Z."/>
            <person name="Hsiao Y.Y."/>
            <person name="Qi Y."/>
            <person name="Fu T."/>
            <person name="Tang G.D."/>
            <person name="Zhang D."/>
            <person name="Sun W.H."/>
            <person name="Liu D.K."/>
            <person name="Li Y."/>
            <person name="Chen G.Z."/>
            <person name="Liu X.D."/>
            <person name="Liao X.Y."/>
            <person name="Jiang Y.T."/>
            <person name="Yu X."/>
            <person name="Hao Y."/>
            <person name="Huang J."/>
            <person name="Zhao X.W."/>
            <person name="Ke S."/>
            <person name="Chen Y.Y."/>
            <person name="Wu W.L."/>
            <person name="Hsu J.L."/>
            <person name="Lin Y.F."/>
            <person name="Huang M.D."/>
            <person name="Li C.Y."/>
            <person name="Huang L."/>
            <person name="Wang Z.W."/>
            <person name="Zhao X."/>
            <person name="Zhong W.Y."/>
            <person name="Peng D.H."/>
            <person name="Ahmad S."/>
            <person name="Lan S."/>
            <person name="Zhang J.S."/>
            <person name="Tsai W.C."/>
            <person name="Van de Peer Y."/>
            <person name="Liu Z.J."/>
        </authorList>
    </citation>
    <scope>NUCLEOTIDE SEQUENCE</scope>
    <source>
        <strain evidence="2">SCP</strain>
    </source>
</reference>
<proteinExistence type="predicted"/>
<feature type="region of interest" description="Disordered" evidence="1">
    <location>
        <begin position="691"/>
        <end position="724"/>
    </location>
</feature>
<feature type="region of interest" description="Disordered" evidence="1">
    <location>
        <begin position="521"/>
        <end position="637"/>
    </location>
</feature>
<feature type="compositionally biased region" description="Basic and acidic residues" evidence="1">
    <location>
        <begin position="548"/>
        <end position="585"/>
    </location>
</feature>
<protein>
    <submittedName>
        <fullName evidence="2">Uncharacterized protein</fullName>
    </submittedName>
</protein>
<feature type="region of interest" description="Disordered" evidence="1">
    <location>
        <begin position="825"/>
        <end position="863"/>
    </location>
</feature>